<dbReference type="InterPro" id="IPR011604">
    <property type="entry name" value="PDDEXK-like_dom_sf"/>
</dbReference>
<gene>
    <name evidence="3" type="ORF">UFOVP1607_27</name>
    <name evidence="2" type="ORF">UFOVP352_35</name>
</gene>
<protein>
    <submittedName>
        <fullName evidence="3">Phage_rel_nuc, putative phage-type endonuclease</fullName>
    </submittedName>
</protein>
<dbReference type="EMBL" id="LR797466">
    <property type="protein sequence ID" value="CAB4218551.1"/>
    <property type="molecule type" value="Genomic_DNA"/>
</dbReference>
<evidence type="ECO:0000259" key="1">
    <source>
        <dbReference type="Pfam" id="PF09588"/>
    </source>
</evidence>
<dbReference type="Gene3D" id="3.90.320.10">
    <property type="match status" value="1"/>
</dbReference>
<evidence type="ECO:0000313" key="3">
    <source>
        <dbReference type="EMBL" id="CAB4218551.1"/>
    </source>
</evidence>
<keyword evidence="3" id="KW-0540">Nuclease</keyword>
<dbReference type="InterPro" id="IPR017482">
    <property type="entry name" value="Lambda-type_endonuclease"/>
</dbReference>
<dbReference type="Pfam" id="PF09588">
    <property type="entry name" value="YqaJ"/>
    <property type="match status" value="1"/>
</dbReference>
<dbReference type="InterPro" id="IPR011335">
    <property type="entry name" value="Restrct_endonuc-II-like"/>
</dbReference>
<dbReference type="CDD" id="cd22343">
    <property type="entry name" value="PDDEXK_lambda_exonuclease-like"/>
    <property type="match status" value="1"/>
</dbReference>
<accession>A0A6J5SVC0</accession>
<keyword evidence="3" id="KW-0378">Hydrolase</keyword>
<keyword evidence="3" id="KW-0255">Endonuclease</keyword>
<reference evidence="3" key="1">
    <citation type="submission" date="2020-05" db="EMBL/GenBank/DDBJ databases">
        <authorList>
            <person name="Chiriac C."/>
            <person name="Salcher M."/>
            <person name="Ghai R."/>
            <person name="Kavagutti S V."/>
        </authorList>
    </citation>
    <scope>NUCLEOTIDE SEQUENCE</scope>
</reference>
<proteinExistence type="predicted"/>
<dbReference type="EMBL" id="LR796365">
    <property type="protein sequence ID" value="CAB4139703.1"/>
    <property type="molecule type" value="Genomic_DNA"/>
</dbReference>
<dbReference type="NCBIfam" id="TIGR03033">
    <property type="entry name" value="phage_rel_nuc"/>
    <property type="match status" value="1"/>
</dbReference>
<dbReference type="InterPro" id="IPR051703">
    <property type="entry name" value="NF-kappa-B_Signaling_Reg"/>
</dbReference>
<organism evidence="3">
    <name type="scientific">uncultured Caudovirales phage</name>
    <dbReference type="NCBI Taxonomy" id="2100421"/>
    <lineage>
        <taxon>Viruses</taxon>
        <taxon>Duplodnaviria</taxon>
        <taxon>Heunggongvirae</taxon>
        <taxon>Uroviricota</taxon>
        <taxon>Caudoviricetes</taxon>
        <taxon>Peduoviridae</taxon>
        <taxon>Maltschvirus</taxon>
        <taxon>Maltschvirus maltsch</taxon>
    </lineage>
</organism>
<evidence type="ECO:0000313" key="2">
    <source>
        <dbReference type="EMBL" id="CAB4139703.1"/>
    </source>
</evidence>
<dbReference type="PANTHER" id="PTHR46609">
    <property type="entry name" value="EXONUCLEASE, PHAGE-TYPE/RECB, C-TERMINAL DOMAIN-CONTAINING PROTEIN"/>
    <property type="match status" value="1"/>
</dbReference>
<dbReference type="InterPro" id="IPR019080">
    <property type="entry name" value="YqaJ_viral_recombinase"/>
</dbReference>
<feature type="domain" description="YqaJ viral recombinase" evidence="1">
    <location>
        <begin position="10"/>
        <end position="150"/>
    </location>
</feature>
<name>A0A6J5SVC0_9CAUD</name>
<sequence length="207" mass="23835">MLISPQQSEQWFKDRLGKVTASRLNDVVSRLKNGDESSARANYKSQLVCERLTGQIRDQFSTPEMRWGAECESFARSAYEVEKGIIIEQIGFVPHHTIAMCGASPDGVVGQGIIEIKCLSTKNHIEILLNQEVPNEYLNQMHWQMACTGKTWCDFLAFDPRVPETLHMFIKRVERDDDKIKQLEEETIIFLNEIDEKINKLKNLYSL</sequence>
<dbReference type="GO" id="GO:0004519">
    <property type="term" value="F:endonuclease activity"/>
    <property type="evidence" value="ECO:0007669"/>
    <property type="project" value="UniProtKB-KW"/>
</dbReference>
<dbReference type="SUPFAM" id="SSF52980">
    <property type="entry name" value="Restriction endonuclease-like"/>
    <property type="match status" value="1"/>
</dbReference>
<dbReference type="PANTHER" id="PTHR46609:SF6">
    <property type="entry name" value="EXONUCLEASE, PHAGE-TYPE_RECB, C-TERMINAL DOMAIN-CONTAINING PROTEIN-RELATED"/>
    <property type="match status" value="1"/>
</dbReference>